<sequence length="33" mass="3455">MNAHAGGASGVRTGTERFAGNADQARAFRRPSH</sequence>
<dbReference type="EMBL" id="FMYQ01000017">
    <property type="protein sequence ID" value="SDD30896.1"/>
    <property type="molecule type" value="Genomic_DNA"/>
</dbReference>
<keyword evidence="3" id="KW-1185">Reference proteome</keyword>
<proteinExistence type="predicted"/>
<evidence type="ECO:0000313" key="3">
    <source>
        <dbReference type="Proteomes" id="UP000198908"/>
    </source>
</evidence>
<reference evidence="3" key="1">
    <citation type="submission" date="2016-09" db="EMBL/GenBank/DDBJ databases">
        <authorList>
            <person name="Varghese N."/>
            <person name="Submissions S."/>
        </authorList>
    </citation>
    <scope>NUCLEOTIDE SEQUENCE [LARGE SCALE GENOMIC DNA]</scope>
    <source>
        <strain evidence="3">TNe-862</strain>
    </source>
</reference>
<evidence type="ECO:0000313" key="2">
    <source>
        <dbReference type="EMBL" id="SDD30896.1"/>
    </source>
</evidence>
<organism evidence="2 3">
    <name type="scientific">Paraburkholderia lycopersici</name>
    <dbReference type="NCBI Taxonomy" id="416944"/>
    <lineage>
        <taxon>Bacteria</taxon>
        <taxon>Pseudomonadati</taxon>
        <taxon>Pseudomonadota</taxon>
        <taxon>Betaproteobacteria</taxon>
        <taxon>Burkholderiales</taxon>
        <taxon>Burkholderiaceae</taxon>
        <taxon>Paraburkholderia</taxon>
    </lineage>
</organism>
<gene>
    <name evidence="2" type="ORF">SAMN05421548_117108</name>
</gene>
<evidence type="ECO:0000256" key="1">
    <source>
        <dbReference type="SAM" id="MobiDB-lite"/>
    </source>
</evidence>
<name>A0A1G6TR03_9BURK</name>
<dbReference type="Proteomes" id="UP000198908">
    <property type="component" value="Unassembled WGS sequence"/>
</dbReference>
<accession>A0A1G6TR03</accession>
<dbReference type="AlphaFoldDB" id="A0A1G6TR03"/>
<feature type="region of interest" description="Disordered" evidence="1">
    <location>
        <begin position="1"/>
        <end position="33"/>
    </location>
</feature>
<protein>
    <submittedName>
        <fullName evidence="2">Uncharacterized protein</fullName>
    </submittedName>
</protein>